<feature type="transmembrane region" description="Helical" evidence="2">
    <location>
        <begin position="6"/>
        <end position="31"/>
    </location>
</feature>
<organism evidence="3 4">
    <name type="scientific">Lentinula lateritia</name>
    <dbReference type="NCBI Taxonomy" id="40482"/>
    <lineage>
        <taxon>Eukaryota</taxon>
        <taxon>Fungi</taxon>
        <taxon>Dikarya</taxon>
        <taxon>Basidiomycota</taxon>
        <taxon>Agaricomycotina</taxon>
        <taxon>Agaricomycetes</taxon>
        <taxon>Agaricomycetidae</taxon>
        <taxon>Agaricales</taxon>
        <taxon>Marasmiineae</taxon>
        <taxon>Omphalotaceae</taxon>
        <taxon>Lentinula</taxon>
    </lineage>
</organism>
<dbReference type="PROSITE" id="PS51257">
    <property type="entry name" value="PROKAR_LIPOPROTEIN"/>
    <property type="match status" value="1"/>
</dbReference>
<evidence type="ECO:0000256" key="1">
    <source>
        <dbReference type="SAM" id="MobiDB-lite"/>
    </source>
</evidence>
<feature type="transmembrane region" description="Helical" evidence="2">
    <location>
        <begin position="78"/>
        <end position="100"/>
    </location>
</feature>
<feature type="region of interest" description="Disordered" evidence="1">
    <location>
        <begin position="414"/>
        <end position="441"/>
    </location>
</feature>
<protein>
    <submittedName>
        <fullName evidence="3">Uncharacterized protein</fullName>
    </submittedName>
</protein>
<feature type="transmembrane region" description="Helical" evidence="2">
    <location>
        <begin position="481"/>
        <end position="505"/>
    </location>
</feature>
<evidence type="ECO:0000256" key="2">
    <source>
        <dbReference type="SAM" id="Phobius"/>
    </source>
</evidence>
<keyword evidence="2" id="KW-0812">Transmembrane</keyword>
<accession>A0A9W8ZU14</accession>
<feature type="compositionally biased region" description="Polar residues" evidence="1">
    <location>
        <begin position="427"/>
        <end position="441"/>
    </location>
</feature>
<sequence>MLPYALKIVWFSLSLSGLLSCWAVLSAFAVAVRSHWLALLYCIGCTILQGIFCLGLIWRMDPSLMPRSFCIAQTLLSGLASFMLTGVSATFSMITSLAVLRPGVCSLASSKPFIWHPIYTLTLIVFPLLASVAQITAVLKLDAVQPGDDFACDATDPEWVRFLSYAGVPLVFSVPFSCLGLMALVRMSRIQQRTVGHYCDSPDHGVNSLNLTSLPHKRTRRKDMRQFLGPSKSPTPIPTPRAISSPSPSDAYATSPGRAPINPGLSSPVLSARQFHLPFSPSPANDDHDPLGSCHSSTLENQDDSGSSVSSAFPTFAPPSDSGTPNPRESPGHDFVGYLAGFNPDYHYQSSHPAQTQARYSPTTGWNWNDHDDDVSSIDWTQCDTRNENNLNYVDAELDYVRSHGKNQYEFRKEARDLEVADESRTGAKNSPSNYTPQHLQEDPSTLFSVKSALVGRRPIFTISPLAQNSALEDASKIRPALWRIVIFQLSFTLTLVLACISTLVDVTSRRTRPTPFGTQHVALLLAAWGPVVIFGFIPSTRRNLFWKRPVWNL</sequence>
<dbReference type="EMBL" id="JANVFS010000043">
    <property type="protein sequence ID" value="KAJ4466920.1"/>
    <property type="molecule type" value="Genomic_DNA"/>
</dbReference>
<feature type="transmembrane region" description="Helical" evidence="2">
    <location>
        <begin position="517"/>
        <end position="538"/>
    </location>
</feature>
<evidence type="ECO:0000313" key="3">
    <source>
        <dbReference type="EMBL" id="KAJ4466920.1"/>
    </source>
</evidence>
<feature type="transmembrane region" description="Helical" evidence="2">
    <location>
        <begin position="159"/>
        <end position="185"/>
    </location>
</feature>
<dbReference type="AlphaFoldDB" id="A0A9W8ZU14"/>
<feature type="compositionally biased region" description="Basic and acidic residues" evidence="1">
    <location>
        <begin position="414"/>
        <end position="426"/>
    </location>
</feature>
<keyword evidence="2" id="KW-1133">Transmembrane helix</keyword>
<evidence type="ECO:0000313" key="4">
    <source>
        <dbReference type="Proteomes" id="UP001150238"/>
    </source>
</evidence>
<feature type="transmembrane region" description="Helical" evidence="2">
    <location>
        <begin position="121"/>
        <end position="139"/>
    </location>
</feature>
<feature type="compositionally biased region" description="Polar residues" evidence="1">
    <location>
        <begin position="294"/>
        <end position="313"/>
    </location>
</feature>
<name>A0A9W8ZU14_9AGAR</name>
<reference evidence="3" key="2">
    <citation type="journal article" date="2023" name="Proc. Natl. Acad. Sci. U.S.A.">
        <title>A global phylogenomic analysis of the shiitake genus Lentinula.</title>
        <authorList>
            <person name="Sierra-Patev S."/>
            <person name="Min B."/>
            <person name="Naranjo-Ortiz M."/>
            <person name="Looney B."/>
            <person name="Konkel Z."/>
            <person name="Slot J.C."/>
            <person name="Sakamoto Y."/>
            <person name="Steenwyk J.L."/>
            <person name="Rokas A."/>
            <person name="Carro J."/>
            <person name="Camarero S."/>
            <person name="Ferreira P."/>
            <person name="Molpeceres G."/>
            <person name="Ruiz-Duenas F.J."/>
            <person name="Serrano A."/>
            <person name="Henrissat B."/>
            <person name="Drula E."/>
            <person name="Hughes K.W."/>
            <person name="Mata J.L."/>
            <person name="Ishikawa N.K."/>
            <person name="Vargas-Isla R."/>
            <person name="Ushijima S."/>
            <person name="Smith C.A."/>
            <person name="Donoghue J."/>
            <person name="Ahrendt S."/>
            <person name="Andreopoulos W."/>
            <person name="He G."/>
            <person name="LaButti K."/>
            <person name="Lipzen A."/>
            <person name="Ng V."/>
            <person name="Riley R."/>
            <person name="Sandor L."/>
            <person name="Barry K."/>
            <person name="Martinez A.T."/>
            <person name="Xiao Y."/>
            <person name="Gibbons J.G."/>
            <person name="Terashima K."/>
            <person name="Grigoriev I.V."/>
            <person name="Hibbett D."/>
        </authorList>
    </citation>
    <scope>NUCLEOTIDE SEQUENCE</scope>
    <source>
        <strain evidence="3">Sp2 HRB7682 ss15</strain>
    </source>
</reference>
<dbReference type="Proteomes" id="UP001150238">
    <property type="component" value="Unassembled WGS sequence"/>
</dbReference>
<proteinExistence type="predicted"/>
<comment type="caution">
    <text evidence="3">The sequence shown here is derived from an EMBL/GenBank/DDBJ whole genome shotgun (WGS) entry which is preliminary data.</text>
</comment>
<feature type="region of interest" description="Disordered" evidence="1">
    <location>
        <begin position="209"/>
        <end position="338"/>
    </location>
</feature>
<reference evidence="3" key="1">
    <citation type="submission" date="2022-08" db="EMBL/GenBank/DDBJ databases">
        <authorList>
            <consortium name="DOE Joint Genome Institute"/>
            <person name="Min B."/>
            <person name="Riley R."/>
            <person name="Sierra-Patev S."/>
            <person name="Naranjo-Ortiz M."/>
            <person name="Looney B."/>
            <person name="Konkel Z."/>
            <person name="Slot J.C."/>
            <person name="Sakamoto Y."/>
            <person name="Steenwyk J.L."/>
            <person name="Rokas A."/>
            <person name="Carro J."/>
            <person name="Camarero S."/>
            <person name="Ferreira P."/>
            <person name="Molpeceres G."/>
            <person name="Ruiz-Duenas F.J."/>
            <person name="Serrano A."/>
            <person name="Henrissat B."/>
            <person name="Drula E."/>
            <person name="Hughes K.W."/>
            <person name="Mata J.L."/>
            <person name="Ishikawa N.K."/>
            <person name="Vargas-Isla R."/>
            <person name="Ushijima S."/>
            <person name="Smith C.A."/>
            <person name="Ahrendt S."/>
            <person name="Andreopoulos W."/>
            <person name="He G."/>
            <person name="Labutti K."/>
            <person name="Lipzen A."/>
            <person name="Ng V."/>
            <person name="Sandor L."/>
            <person name="Barry K."/>
            <person name="Martinez A.T."/>
            <person name="Xiao Y."/>
            <person name="Gibbons J.G."/>
            <person name="Terashima K."/>
            <person name="Hibbett D.S."/>
            <person name="Grigoriev I.V."/>
        </authorList>
    </citation>
    <scope>NUCLEOTIDE SEQUENCE</scope>
    <source>
        <strain evidence="3">Sp2 HRB7682 ss15</strain>
    </source>
</reference>
<gene>
    <name evidence="3" type="ORF">C8J55DRAFT_235784</name>
</gene>
<feature type="transmembrane region" description="Helical" evidence="2">
    <location>
        <begin position="38"/>
        <end position="58"/>
    </location>
</feature>
<keyword evidence="2" id="KW-0472">Membrane</keyword>